<dbReference type="InterPro" id="IPR013325">
    <property type="entry name" value="RNA_pol_sigma_r2"/>
</dbReference>
<evidence type="ECO:0008006" key="10">
    <source>
        <dbReference type="Google" id="ProtNLM"/>
    </source>
</evidence>
<dbReference type="InterPro" id="IPR039425">
    <property type="entry name" value="RNA_pol_sigma-70-like"/>
</dbReference>
<organism evidence="8 9">
    <name type="scientific">Candidatus Kaiserbacteria bacterium RIFOXYD1_FULL_42_15</name>
    <dbReference type="NCBI Taxonomy" id="1798532"/>
    <lineage>
        <taxon>Bacteria</taxon>
        <taxon>Candidatus Kaiseribacteriota</taxon>
    </lineage>
</organism>
<evidence type="ECO:0000259" key="7">
    <source>
        <dbReference type="Pfam" id="PF08281"/>
    </source>
</evidence>
<dbReference type="GO" id="GO:0003677">
    <property type="term" value="F:DNA binding"/>
    <property type="evidence" value="ECO:0007669"/>
    <property type="project" value="UniProtKB-KW"/>
</dbReference>
<name>A0A1F6FPB0_9BACT</name>
<dbReference type="Proteomes" id="UP000179230">
    <property type="component" value="Unassembled WGS sequence"/>
</dbReference>
<evidence type="ECO:0000256" key="2">
    <source>
        <dbReference type="ARBA" id="ARBA00023015"/>
    </source>
</evidence>
<dbReference type="SUPFAM" id="SSF88946">
    <property type="entry name" value="Sigma2 domain of RNA polymerase sigma factors"/>
    <property type="match status" value="1"/>
</dbReference>
<evidence type="ECO:0000313" key="8">
    <source>
        <dbReference type="EMBL" id="OGG87693.1"/>
    </source>
</evidence>
<dbReference type="Pfam" id="PF04542">
    <property type="entry name" value="Sigma70_r2"/>
    <property type="match status" value="1"/>
</dbReference>
<accession>A0A1F6FPB0</accession>
<dbReference type="GO" id="GO:0006352">
    <property type="term" value="P:DNA-templated transcription initiation"/>
    <property type="evidence" value="ECO:0007669"/>
    <property type="project" value="InterPro"/>
</dbReference>
<dbReference type="NCBIfam" id="TIGR02937">
    <property type="entry name" value="sigma70-ECF"/>
    <property type="match status" value="1"/>
</dbReference>
<keyword evidence="5" id="KW-0804">Transcription</keyword>
<dbReference type="InterPro" id="IPR014284">
    <property type="entry name" value="RNA_pol_sigma-70_dom"/>
</dbReference>
<dbReference type="Pfam" id="PF08281">
    <property type="entry name" value="Sigma70_r4_2"/>
    <property type="match status" value="1"/>
</dbReference>
<dbReference type="InterPro" id="IPR036388">
    <property type="entry name" value="WH-like_DNA-bd_sf"/>
</dbReference>
<comment type="caution">
    <text evidence="8">The sequence shown here is derived from an EMBL/GenBank/DDBJ whole genome shotgun (WGS) entry which is preliminary data.</text>
</comment>
<dbReference type="AlphaFoldDB" id="A0A1F6FPB0"/>
<evidence type="ECO:0000313" key="9">
    <source>
        <dbReference type="Proteomes" id="UP000179230"/>
    </source>
</evidence>
<dbReference type="InterPro" id="IPR013324">
    <property type="entry name" value="RNA_pol_sigma_r3/r4-like"/>
</dbReference>
<dbReference type="GO" id="GO:0016987">
    <property type="term" value="F:sigma factor activity"/>
    <property type="evidence" value="ECO:0007669"/>
    <property type="project" value="UniProtKB-KW"/>
</dbReference>
<reference evidence="8 9" key="1">
    <citation type="journal article" date="2016" name="Nat. Commun.">
        <title>Thousands of microbial genomes shed light on interconnected biogeochemical processes in an aquifer system.</title>
        <authorList>
            <person name="Anantharaman K."/>
            <person name="Brown C.T."/>
            <person name="Hug L.A."/>
            <person name="Sharon I."/>
            <person name="Castelle C.J."/>
            <person name="Probst A.J."/>
            <person name="Thomas B.C."/>
            <person name="Singh A."/>
            <person name="Wilkins M.J."/>
            <person name="Karaoz U."/>
            <person name="Brodie E.L."/>
            <person name="Williams K.H."/>
            <person name="Hubbard S.S."/>
            <person name="Banfield J.F."/>
        </authorList>
    </citation>
    <scope>NUCLEOTIDE SEQUENCE [LARGE SCALE GENOMIC DNA]</scope>
</reference>
<evidence type="ECO:0000256" key="1">
    <source>
        <dbReference type="ARBA" id="ARBA00010641"/>
    </source>
</evidence>
<evidence type="ECO:0000256" key="5">
    <source>
        <dbReference type="ARBA" id="ARBA00023163"/>
    </source>
</evidence>
<comment type="similarity">
    <text evidence="1">Belongs to the sigma-70 factor family. ECF subfamily.</text>
</comment>
<dbReference type="InterPro" id="IPR007627">
    <property type="entry name" value="RNA_pol_sigma70_r2"/>
</dbReference>
<feature type="domain" description="RNA polymerase sigma-70 region 2" evidence="6">
    <location>
        <begin position="26"/>
        <end position="93"/>
    </location>
</feature>
<dbReference type="Gene3D" id="1.10.1740.10">
    <property type="match status" value="1"/>
</dbReference>
<dbReference type="CDD" id="cd06171">
    <property type="entry name" value="Sigma70_r4"/>
    <property type="match status" value="1"/>
</dbReference>
<protein>
    <recommendedName>
        <fullName evidence="10">RNA polymerase sigma factor 70 region 4 type 2 domain-containing protein</fullName>
    </recommendedName>
</protein>
<dbReference type="PANTHER" id="PTHR43133:SF8">
    <property type="entry name" value="RNA POLYMERASE SIGMA FACTOR HI_1459-RELATED"/>
    <property type="match status" value="1"/>
</dbReference>
<feature type="domain" description="RNA polymerase sigma factor 70 region 4 type 2" evidence="7">
    <location>
        <begin position="127"/>
        <end position="177"/>
    </location>
</feature>
<proteinExistence type="inferred from homology"/>
<keyword evidence="4" id="KW-0238">DNA-binding</keyword>
<keyword evidence="2" id="KW-0805">Transcription regulation</keyword>
<evidence type="ECO:0000256" key="4">
    <source>
        <dbReference type="ARBA" id="ARBA00023125"/>
    </source>
</evidence>
<gene>
    <name evidence="8" type="ORF">A2592_00970</name>
</gene>
<evidence type="ECO:0000259" key="6">
    <source>
        <dbReference type="Pfam" id="PF04542"/>
    </source>
</evidence>
<sequence>MELNDQDMLGLINGSAKGDTFSCQKLYDHLVDKVYVYVRYRTSTNEQATDLTQDVFIDFFAALPSFFYQSRAQLYAYVFVITRRKLARHYADANMQMKKNSVEFDEEFMSLPADQGLSDNKEVGLDVKQALGTLDEQTREIVVLHHWSRYTFGEIARLLKLTESAVRVRHHRALKTLAGALEK</sequence>
<evidence type="ECO:0000256" key="3">
    <source>
        <dbReference type="ARBA" id="ARBA00023082"/>
    </source>
</evidence>
<dbReference type="SUPFAM" id="SSF88659">
    <property type="entry name" value="Sigma3 and sigma4 domains of RNA polymerase sigma factors"/>
    <property type="match status" value="1"/>
</dbReference>
<dbReference type="Gene3D" id="1.10.10.10">
    <property type="entry name" value="Winged helix-like DNA-binding domain superfamily/Winged helix DNA-binding domain"/>
    <property type="match status" value="1"/>
</dbReference>
<keyword evidence="3" id="KW-0731">Sigma factor</keyword>
<dbReference type="PANTHER" id="PTHR43133">
    <property type="entry name" value="RNA POLYMERASE ECF-TYPE SIGMA FACTO"/>
    <property type="match status" value="1"/>
</dbReference>
<dbReference type="EMBL" id="MFMT01000043">
    <property type="protein sequence ID" value="OGG87693.1"/>
    <property type="molecule type" value="Genomic_DNA"/>
</dbReference>
<dbReference type="InterPro" id="IPR013249">
    <property type="entry name" value="RNA_pol_sigma70_r4_t2"/>
</dbReference>